<dbReference type="InParanoid" id="A0A0C3DCK9"/>
<dbReference type="HOGENOM" id="CLU_006344_16_2_1"/>
<protein>
    <submittedName>
        <fullName evidence="1">Uncharacterized protein</fullName>
    </submittedName>
</protein>
<keyword evidence="2" id="KW-1185">Reference proteome</keyword>
<dbReference type="AlphaFoldDB" id="A0A0C3DCK9"/>
<dbReference type="OrthoDB" id="3187773at2759"/>
<organism evidence="1 2">
    <name type="scientific">Scleroderma citrinum Foug A</name>
    <dbReference type="NCBI Taxonomy" id="1036808"/>
    <lineage>
        <taxon>Eukaryota</taxon>
        <taxon>Fungi</taxon>
        <taxon>Dikarya</taxon>
        <taxon>Basidiomycota</taxon>
        <taxon>Agaricomycotina</taxon>
        <taxon>Agaricomycetes</taxon>
        <taxon>Agaricomycetidae</taxon>
        <taxon>Boletales</taxon>
        <taxon>Sclerodermatineae</taxon>
        <taxon>Sclerodermataceae</taxon>
        <taxon>Scleroderma</taxon>
    </lineage>
</organism>
<sequence>PDEDIGMWIIQPDFNADGRWELEVIHLDCILHGAHLIPVYGHDRLPMDIQHADSLNIFQAYYVNKYIDHHAFEVTF</sequence>
<gene>
    <name evidence="1" type="ORF">SCLCIDRAFT_128144</name>
</gene>
<name>A0A0C3DCK9_9AGAM</name>
<dbReference type="EMBL" id="KN822085">
    <property type="protein sequence ID" value="KIM58465.1"/>
    <property type="molecule type" value="Genomic_DNA"/>
</dbReference>
<dbReference type="Proteomes" id="UP000053989">
    <property type="component" value="Unassembled WGS sequence"/>
</dbReference>
<reference evidence="2" key="2">
    <citation type="submission" date="2015-01" db="EMBL/GenBank/DDBJ databases">
        <title>Evolutionary Origins and Diversification of the Mycorrhizal Mutualists.</title>
        <authorList>
            <consortium name="DOE Joint Genome Institute"/>
            <consortium name="Mycorrhizal Genomics Consortium"/>
            <person name="Kohler A."/>
            <person name="Kuo A."/>
            <person name="Nagy L.G."/>
            <person name="Floudas D."/>
            <person name="Copeland A."/>
            <person name="Barry K.W."/>
            <person name="Cichocki N."/>
            <person name="Veneault-Fourrey C."/>
            <person name="LaButti K."/>
            <person name="Lindquist E.A."/>
            <person name="Lipzen A."/>
            <person name="Lundell T."/>
            <person name="Morin E."/>
            <person name="Murat C."/>
            <person name="Riley R."/>
            <person name="Ohm R."/>
            <person name="Sun H."/>
            <person name="Tunlid A."/>
            <person name="Henrissat B."/>
            <person name="Grigoriev I.V."/>
            <person name="Hibbett D.S."/>
            <person name="Martin F."/>
        </authorList>
    </citation>
    <scope>NUCLEOTIDE SEQUENCE [LARGE SCALE GENOMIC DNA]</scope>
    <source>
        <strain evidence="2">Foug A</strain>
    </source>
</reference>
<feature type="non-terminal residue" evidence="1">
    <location>
        <position position="1"/>
    </location>
</feature>
<reference evidence="1 2" key="1">
    <citation type="submission" date="2014-04" db="EMBL/GenBank/DDBJ databases">
        <authorList>
            <consortium name="DOE Joint Genome Institute"/>
            <person name="Kuo A."/>
            <person name="Kohler A."/>
            <person name="Nagy L.G."/>
            <person name="Floudas D."/>
            <person name="Copeland A."/>
            <person name="Barry K.W."/>
            <person name="Cichocki N."/>
            <person name="Veneault-Fourrey C."/>
            <person name="LaButti K."/>
            <person name="Lindquist E.A."/>
            <person name="Lipzen A."/>
            <person name="Lundell T."/>
            <person name="Morin E."/>
            <person name="Murat C."/>
            <person name="Sun H."/>
            <person name="Tunlid A."/>
            <person name="Henrissat B."/>
            <person name="Grigoriev I.V."/>
            <person name="Hibbett D.S."/>
            <person name="Martin F."/>
            <person name="Nordberg H.P."/>
            <person name="Cantor M.N."/>
            <person name="Hua S.X."/>
        </authorList>
    </citation>
    <scope>NUCLEOTIDE SEQUENCE [LARGE SCALE GENOMIC DNA]</scope>
    <source>
        <strain evidence="1 2">Foug A</strain>
    </source>
</reference>
<accession>A0A0C3DCK9</accession>
<dbReference type="STRING" id="1036808.A0A0C3DCK9"/>
<proteinExistence type="predicted"/>
<evidence type="ECO:0000313" key="1">
    <source>
        <dbReference type="EMBL" id="KIM58465.1"/>
    </source>
</evidence>
<evidence type="ECO:0000313" key="2">
    <source>
        <dbReference type="Proteomes" id="UP000053989"/>
    </source>
</evidence>